<evidence type="ECO:0000313" key="2">
    <source>
        <dbReference type="EMBL" id="ADC91398.1"/>
    </source>
</evidence>
<feature type="transmembrane region" description="Helical" evidence="1">
    <location>
        <begin position="101"/>
        <end position="118"/>
    </location>
</feature>
<sequence>MYSFLQRLAGTNQSYHIDFRKSNVEYIKMEEQKMSNTKSGLSVKELIVTGVFSAIIFICISLSGGVFAMMPALTFYYPVGAALLAGPVYLLMVAKVPKKGPIFIASALMAIFCFVTGMHIGMTIGYLIGGVLAEIVAHTANYKSKKMNILSYVFFCLGGTGTYIAYFINPQTWVNTMLEKGTTQEYLDSMLASTSWIVLVTMLIGTIVIALLSGFVGSKLLKKQFEKAGITA</sequence>
<dbReference type="AlphaFoldDB" id="D3R2R7"/>
<dbReference type="NCBIfam" id="TIGR02185">
    <property type="entry name" value="Trep_Strep"/>
    <property type="match status" value="1"/>
</dbReference>
<dbReference type="InterPro" id="IPR011733">
    <property type="entry name" value="CHP02185_IM"/>
</dbReference>
<feature type="transmembrane region" description="Helical" evidence="1">
    <location>
        <begin position="196"/>
        <end position="217"/>
    </location>
</feature>
<keyword evidence="1" id="KW-0812">Transmembrane</keyword>
<name>D3R2R7_MAGIU</name>
<evidence type="ECO:0008006" key="4">
    <source>
        <dbReference type="Google" id="ProtNLM"/>
    </source>
</evidence>
<evidence type="ECO:0000256" key="1">
    <source>
        <dbReference type="SAM" id="Phobius"/>
    </source>
</evidence>
<dbReference type="eggNOG" id="ENOG50321KG">
    <property type="taxonomic scope" value="Bacteria"/>
</dbReference>
<dbReference type="HOGENOM" id="CLU_093450_1_0_9"/>
<protein>
    <recommendedName>
        <fullName evidence="4">TIGR02185 family protein</fullName>
    </recommendedName>
</protein>
<dbReference type="KEGG" id="clo:HMPREF0868_1192"/>
<keyword evidence="1" id="KW-0472">Membrane</keyword>
<feature type="transmembrane region" description="Helical" evidence="1">
    <location>
        <begin position="46"/>
        <end position="69"/>
    </location>
</feature>
<organism evidence="2 3">
    <name type="scientific">Mageeibacillus indolicus (strain UPII9-5)</name>
    <name type="common">Clostridiales genomosp. BVAB3 (strain UPII9-5)</name>
    <dbReference type="NCBI Taxonomy" id="699246"/>
    <lineage>
        <taxon>Bacteria</taxon>
        <taxon>Bacillati</taxon>
        <taxon>Bacillota</taxon>
        <taxon>Clostridia</taxon>
        <taxon>Eubacteriales</taxon>
        <taxon>Oscillospiraceae</taxon>
        <taxon>Mageeibacillus</taxon>
    </lineage>
</organism>
<dbReference type="Gene3D" id="1.10.1760.20">
    <property type="match status" value="1"/>
</dbReference>
<feature type="transmembrane region" description="Helical" evidence="1">
    <location>
        <begin position="75"/>
        <end position="94"/>
    </location>
</feature>
<feature type="transmembrane region" description="Helical" evidence="1">
    <location>
        <begin position="149"/>
        <end position="168"/>
    </location>
</feature>
<evidence type="ECO:0000313" key="3">
    <source>
        <dbReference type="Proteomes" id="UP000008234"/>
    </source>
</evidence>
<gene>
    <name evidence="2" type="ordered locus">HMPREF0868_1192</name>
</gene>
<dbReference type="EMBL" id="CP001850">
    <property type="protein sequence ID" value="ADC91398.1"/>
    <property type="molecule type" value="Genomic_DNA"/>
</dbReference>
<keyword evidence="3" id="KW-1185">Reference proteome</keyword>
<keyword evidence="1" id="KW-1133">Transmembrane helix</keyword>
<reference evidence="3" key="1">
    <citation type="submission" date="2009-12" db="EMBL/GenBank/DDBJ databases">
        <title>Sequence of Clostridiales genomosp. BVAB3 str. UPII9-5.</title>
        <authorList>
            <person name="Madupu R."/>
            <person name="Durkin A.S."/>
            <person name="Torralba M."/>
            <person name="Methe B."/>
            <person name="Sutton G.G."/>
            <person name="Strausberg R.L."/>
            <person name="Nelson K.E."/>
        </authorList>
    </citation>
    <scope>NUCLEOTIDE SEQUENCE [LARGE SCALE GENOMIC DNA]</scope>
    <source>
        <strain evidence="3">UPII9-5</strain>
    </source>
</reference>
<proteinExistence type="predicted"/>
<dbReference type="Proteomes" id="UP000008234">
    <property type="component" value="Chromosome"/>
</dbReference>
<dbReference type="Pfam" id="PF09605">
    <property type="entry name" value="Trep_Strep"/>
    <property type="match status" value="1"/>
</dbReference>
<accession>D3R2R7</accession>
<dbReference type="STRING" id="699246.HMPREF0868_1192"/>